<feature type="region of interest" description="Disordered" evidence="3">
    <location>
        <begin position="1"/>
        <end position="84"/>
    </location>
</feature>
<dbReference type="GO" id="GO:0006887">
    <property type="term" value="P:exocytosis"/>
    <property type="evidence" value="ECO:0007669"/>
    <property type="project" value="TreeGrafter"/>
</dbReference>
<feature type="compositionally biased region" description="Low complexity" evidence="3">
    <location>
        <begin position="1027"/>
        <end position="1059"/>
    </location>
</feature>
<keyword evidence="1 2" id="KW-0175">Coiled coil</keyword>
<dbReference type="SUPFAM" id="SSF144284">
    <property type="entry name" value="Sec2 N-terminal region"/>
    <property type="match status" value="1"/>
</dbReference>
<evidence type="ECO:0000256" key="3">
    <source>
        <dbReference type="SAM" id="MobiDB-lite"/>
    </source>
</evidence>
<dbReference type="GO" id="GO:0070319">
    <property type="term" value="C:Golgi to plasma membrane transport vesicle"/>
    <property type="evidence" value="ECO:0007669"/>
    <property type="project" value="TreeGrafter"/>
</dbReference>
<dbReference type="InterPro" id="IPR040351">
    <property type="entry name" value="RAB3IL/RAB3IP/Sec2"/>
</dbReference>
<dbReference type="KEGG" id="pfp:PFL1_06108"/>
<evidence type="ECO:0000259" key="4">
    <source>
        <dbReference type="Pfam" id="PF06428"/>
    </source>
</evidence>
<feature type="domain" description="GDP/GTP exchange factor Sec2 N-terminal" evidence="4">
    <location>
        <begin position="149"/>
        <end position="284"/>
    </location>
</feature>
<protein>
    <recommendedName>
        <fullName evidence="4">GDP/GTP exchange factor Sec2 N-terminal domain-containing protein</fullName>
    </recommendedName>
</protein>
<name>A0A061H3K0_9BASI</name>
<dbReference type="AlphaFoldDB" id="A0A061H3K0"/>
<dbReference type="GeneID" id="19320188"/>
<feature type="compositionally biased region" description="Basic and acidic residues" evidence="3">
    <location>
        <begin position="934"/>
        <end position="945"/>
    </location>
</feature>
<evidence type="ECO:0000313" key="5">
    <source>
        <dbReference type="EMBL" id="EPQ26460.1"/>
    </source>
</evidence>
<feature type="compositionally biased region" description="Polar residues" evidence="3">
    <location>
        <begin position="781"/>
        <end position="794"/>
    </location>
</feature>
<evidence type="ECO:0000313" key="6">
    <source>
        <dbReference type="Proteomes" id="UP000053664"/>
    </source>
</evidence>
<sequence length="1104" mass="116033">MSDDRQADRASAASLDPPDIPQSQLTRMDPDSILADEADPDGVLGNDSESEPAGPSSKRTSTASAIFSNDIDRDHGPLQLPKTPELDTNNAAAFPTALQTPRQAAFHDAAAPAPDPSATVRQLEEQVKDLTNQVTGLNGKLVKSFERISDLEDDLSDSQERVKAMSAKIAELEKERQEHLAALNTGLLVEKAHVSSEMQRMMDRVIEETAQRGKAESDKQRIESELDELSSSLFNEANKMVAVERLARARAEEKSRQMEERLKDTEGIMLDQQRVLADLQRQVEKQGLRAEKTADDALSIVSKDSGDAASFHRLNVSALARSASQRTSRAATHVVLGTPLSCEARVLVNIVPYQEFRAFVAHLRRLRKQLSPFYNYPLPSAGASDSLTSPVQGSPRTPSSPAPSQAGALHTSMATFTGVTAYSQGYSNSSNSGSPFAAAGLSRHRDYPQLPSTVENMVYLPSQLSLPFIKRAQEEDVDPCLRLDFAPGLNWLTRRQANTAVLEGNLVIEPIFPGGKPPDEDALRREHLHLPPAACALCGIPIVNVPLPGGNTSGNATSDQSAQKSLVPSSIATATTSWASSAANSLREVTGTGNSRESSGTLSTKSSRPSLFSSFRRSGGTTKSASTGSATLEPESPVGQSSALPPNGDEASGSLLQPSPMDTTLPVPTHIFRIQEGATTRYLLCPHHCLARLRAACQFWGFIRTMERSVVLEGKFATEEASVVAEKATVSKAAPAKVPGDQTAPAADGVDLTASRASADAAAKDPAAGAEIATGPDAESAGTTGKSDMTSEGLNQVPDVSTDDAPKDSAATLQEQAEPEESSREGSDEGQANALPAPATSADDVKSDEEDGFADAVSSPKAKAEDISDDSPAAEVSRTETEEGAKGEEAATEAAKGDQDEDQDQVQDEGAGKGKEDGDADEDETETPLARSTADLKEASDDTRDGPTTTTEAGEATAESKDAASEDGTAAPANGTDGKSDEDAMGDKPVVPPPVPRRSAARGSGASSPAPTALAAAPTLPPRRVPRPQATSTTTPETSSAGAVPATAPTSAAAATASAAPPPRTTLLLGGDDAVDWEDKMWTEITRLKEELWKARVGLVVDEA</sequence>
<feature type="compositionally biased region" description="Low complexity" evidence="3">
    <location>
        <begin position="602"/>
        <end position="631"/>
    </location>
</feature>
<dbReference type="InterPro" id="IPR009449">
    <property type="entry name" value="Sec2_N"/>
</dbReference>
<feature type="compositionally biased region" description="Low complexity" evidence="3">
    <location>
        <begin position="997"/>
        <end position="1018"/>
    </location>
</feature>
<dbReference type="RefSeq" id="XP_007881837.1">
    <property type="nucleotide sequence ID" value="XM_007883646.1"/>
</dbReference>
<organism evidence="5 6">
    <name type="scientific">Pseudozyma flocculosa PF-1</name>
    <dbReference type="NCBI Taxonomy" id="1277687"/>
    <lineage>
        <taxon>Eukaryota</taxon>
        <taxon>Fungi</taxon>
        <taxon>Dikarya</taxon>
        <taxon>Basidiomycota</taxon>
        <taxon>Ustilaginomycotina</taxon>
        <taxon>Ustilaginomycetes</taxon>
        <taxon>Ustilaginales</taxon>
        <taxon>Ustilaginaceae</taxon>
        <taxon>Pseudozyma</taxon>
    </lineage>
</organism>
<dbReference type="GO" id="GO:0051286">
    <property type="term" value="C:cell tip"/>
    <property type="evidence" value="ECO:0007669"/>
    <property type="project" value="TreeGrafter"/>
</dbReference>
<feature type="coiled-coil region" evidence="2">
    <location>
        <begin position="120"/>
        <end position="182"/>
    </location>
</feature>
<dbReference type="CDD" id="cd21044">
    <property type="entry name" value="Rab11BD_RAB3IP_like"/>
    <property type="match status" value="1"/>
</dbReference>
<proteinExistence type="predicted"/>
<feature type="compositionally biased region" description="Low complexity" evidence="3">
    <location>
        <begin position="948"/>
        <end position="957"/>
    </location>
</feature>
<dbReference type="eggNOG" id="KOG4324">
    <property type="taxonomic scope" value="Eukaryota"/>
</dbReference>
<dbReference type="HOGENOM" id="CLU_009572_0_0_1"/>
<evidence type="ECO:0000256" key="2">
    <source>
        <dbReference type="SAM" id="Coils"/>
    </source>
</evidence>
<feature type="compositionally biased region" description="Low complexity" evidence="3">
    <location>
        <begin position="757"/>
        <end position="773"/>
    </location>
</feature>
<dbReference type="Pfam" id="PF06428">
    <property type="entry name" value="Sec2p"/>
    <property type="match status" value="1"/>
</dbReference>
<feature type="compositionally biased region" description="Polar residues" evidence="3">
    <location>
        <begin position="384"/>
        <end position="403"/>
    </location>
</feature>
<feature type="region of interest" description="Disordered" evidence="3">
    <location>
        <begin position="577"/>
        <end position="662"/>
    </location>
</feature>
<feature type="compositionally biased region" description="Polar residues" evidence="3">
    <location>
        <begin position="591"/>
        <end position="601"/>
    </location>
</feature>
<dbReference type="EMBL" id="KE361645">
    <property type="protein sequence ID" value="EPQ26460.1"/>
    <property type="molecule type" value="Genomic_DNA"/>
</dbReference>
<feature type="region of interest" description="Disordered" evidence="3">
    <location>
        <begin position="728"/>
        <end position="747"/>
    </location>
</feature>
<feature type="coiled-coil region" evidence="2">
    <location>
        <begin position="212"/>
        <end position="268"/>
    </location>
</feature>
<dbReference type="PANTHER" id="PTHR14430">
    <property type="entry name" value="RABIN3-RELATED"/>
    <property type="match status" value="1"/>
</dbReference>
<evidence type="ECO:0000256" key="1">
    <source>
        <dbReference type="ARBA" id="ARBA00023054"/>
    </source>
</evidence>
<dbReference type="OrthoDB" id="1748564at2759"/>
<feature type="compositionally biased region" description="Basic and acidic residues" evidence="3">
    <location>
        <begin position="877"/>
        <end position="889"/>
    </location>
</feature>
<dbReference type="GO" id="GO:0005085">
    <property type="term" value="F:guanyl-nucleotide exchange factor activity"/>
    <property type="evidence" value="ECO:0007669"/>
    <property type="project" value="InterPro"/>
</dbReference>
<reference evidence="5 6" key="1">
    <citation type="journal article" date="2013" name="Plant Cell">
        <title>The transition from a phytopathogenic smut ancestor to an anamorphic biocontrol agent deciphered by comparative whole-genome analysis.</title>
        <authorList>
            <person name="Lefebvre F."/>
            <person name="Joly D.L."/>
            <person name="Labbe C."/>
            <person name="Teichmann B."/>
            <person name="Linning R."/>
            <person name="Belzile F."/>
            <person name="Bakkeren G."/>
            <person name="Belanger R.R."/>
        </authorList>
    </citation>
    <scope>NUCLEOTIDE SEQUENCE [LARGE SCALE GENOMIC DNA]</scope>
    <source>
        <strain evidence="5 6">PF-1</strain>
    </source>
</reference>
<dbReference type="PANTHER" id="PTHR14430:SF0">
    <property type="entry name" value="SEC2P DOMAIN-CONTAINING PROTEIN"/>
    <property type="match status" value="1"/>
</dbReference>
<feature type="region of interest" description="Disordered" evidence="3">
    <location>
        <begin position="757"/>
        <end position="1071"/>
    </location>
</feature>
<gene>
    <name evidence="5" type="ORF">PFL1_06108</name>
</gene>
<dbReference type="Proteomes" id="UP000053664">
    <property type="component" value="Unassembled WGS sequence"/>
</dbReference>
<accession>A0A061H3K0</accession>
<feature type="compositionally biased region" description="Polar residues" evidence="3">
    <location>
        <begin position="57"/>
        <end position="67"/>
    </location>
</feature>
<dbReference type="Gene3D" id="6.10.140.910">
    <property type="match status" value="1"/>
</dbReference>
<feature type="region of interest" description="Disordered" evidence="3">
    <location>
        <begin position="384"/>
        <end position="407"/>
    </location>
</feature>